<comment type="similarity">
    <text evidence="2">Belongs to the glypican family.</text>
</comment>
<dbReference type="KEGG" id="tng:GSTEN00008318G001"/>
<dbReference type="Pfam" id="PF01153">
    <property type="entry name" value="Glypican"/>
    <property type="match status" value="1"/>
</dbReference>
<keyword evidence="6" id="KW-0654">Proteoglycan</keyword>
<evidence type="ECO:0000256" key="4">
    <source>
        <dbReference type="ARBA" id="ARBA00022622"/>
    </source>
</evidence>
<evidence type="ECO:0000256" key="11">
    <source>
        <dbReference type="SAM" id="MobiDB-lite"/>
    </source>
</evidence>
<evidence type="ECO:0000256" key="6">
    <source>
        <dbReference type="ARBA" id="ARBA00022974"/>
    </source>
</evidence>
<feature type="region of interest" description="Disordered" evidence="11">
    <location>
        <begin position="1"/>
        <end position="20"/>
    </location>
</feature>
<dbReference type="EMBL" id="CAAE01010259">
    <property type="protein sequence ID" value="CAF92893.1"/>
    <property type="molecule type" value="Genomic_DNA"/>
</dbReference>
<protein>
    <submittedName>
        <fullName evidence="12">(spotted green pufferfish) hypothetical protein</fullName>
    </submittedName>
</protein>
<dbReference type="InterPro" id="IPR001863">
    <property type="entry name" value="Glypican"/>
</dbReference>
<feature type="non-terminal residue" evidence="12">
    <location>
        <position position="1"/>
    </location>
</feature>
<evidence type="ECO:0000313" key="12">
    <source>
        <dbReference type="EMBL" id="CAF92893.1"/>
    </source>
</evidence>
<dbReference type="GO" id="GO:0098552">
    <property type="term" value="C:side of membrane"/>
    <property type="evidence" value="ECO:0007669"/>
    <property type="project" value="UniProtKB-KW"/>
</dbReference>
<evidence type="ECO:0000256" key="10">
    <source>
        <dbReference type="ARBA" id="ARBA00023288"/>
    </source>
</evidence>
<comment type="subcellular location">
    <subcellularLocation>
        <location evidence="1">Cell membrane</location>
        <topology evidence="1">Lipid-anchor</topology>
        <topology evidence="1">GPI-anchor</topology>
    </subcellularLocation>
</comment>
<evidence type="ECO:0000256" key="9">
    <source>
        <dbReference type="ARBA" id="ARBA00023207"/>
    </source>
</evidence>
<evidence type="ECO:0000256" key="8">
    <source>
        <dbReference type="ARBA" id="ARBA00023180"/>
    </source>
</evidence>
<evidence type="ECO:0000256" key="2">
    <source>
        <dbReference type="ARBA" id="ARBA00010260"/>
    </source>
</evidence>
<gene>
    <name evidence="12" type="ORF">GSTENG00008318001</name>
</gene>
<keyword evidence="3" id="KW-1003">Cell membrane</keyword>
<dbReference type="AlphaFoldDB" id="Q4T2I9"/>
<evidence type="ECO:0000256" key="1">
    <source>
        <dbReference type="ARBA" id="ARBA00004609"/>
    </source>
</evidence>
<name>Q4T2I9_TETNG</name>
<keyword evidence="8" id="KW-0325">Glycoprotein</keyword>
<comment type="caution">
    <text evidence="12">The sequence shown here is derived from an EMBL/GenBank/DDBJ whole genome shotgun (WGS) entry which is preliminary data.</text>
</comment>
<keyword evidence="4" id="KW-0336">GPI-anchor</keyword>
<keyword evidence="5" id="KW-0732">Signal</keyword>
<reference evidence="12" key="1">
    <citation type="journal article" date="2004" name="Nature">
        <title>Genome duplication in the teleost fish Tetraodon nigroviridis reveals the early vertebrate proto-karyotype.</title>
        <authorList>
            <person name="Jaillon O."/>
            <person name="Aury J.-M."/>
            <person name="Brunet F."/>
            <person name="Petit J.-L."/>
            <person name="Stange-Thomann N."/>
            <person name="Mauceli E."/>
            <person name="Bouneau L."/>
            <person name="Fischer C."/>
            <person name="Ozouf-Costaz C."/>
            <person name="Bernot A."/>
            <person name="Nicaud S."/>
            <person name="Jaffe D."/>
            <person name="Fisher S."/>
            <person name="Lutfalla G."/>
            <person name="Dossat C."/>
            <person name="Segurens B."/>
            <person name="Dasilva C."/>
            <person name="Salanoubat M."/>
            <person name="Levy M."/>
            <person name="Boudet N."/>
            <person name="Castellano S."/>
            <person name="Anthouard V."/>
            <person name="Jubin C."/>
            <person name="Castelli V."/>
            <person name="Katinka M."/>
            <person name="Vacherie B."/>
            <person name="Biemont C."/>
            <person name="Skalli Z."/>
            <person name="Cattolico L."/>
            <person name="Poulain J."/>
            <person name="De Berardinis V."/>
            <person name="Cruaud C."/>
            <person name="Duprat S."/>
            <person name="Brottier P."/>
            <person name="Coutanceau J.-P."/>
            <person name="Gouzy J."/>
            <person name="Parra G."/>
            <person name="Lardier G."/>
            <person name="Chapple C."/>
            <person name="McKernan K.J."/>
            <person name="McEwan P."/>
            <person name="Bosak S."/>
            <person name="Kellis M."/>
            <person name="Volff J.-N."/>
            <person name="Guigo R."/>
            <person name="Zody M.C."/>
            <person name="Mesirov J."/>
            <person name="Lindblad-Toh K."/>
            <person name="Birren B."/>
            <person name="Nusbaum C."/>
            <person name="Kahn D."/>
            <person name="Robinson-Rechavi M."/>
            <person name="Laudet V."/>
            <person name="Schachter V."/>
            <person name="Quetier F."/>
            <person name="Saurin W."/>
            <person name="Scarpelli C."/>
            <person name="Wincker P."/>
            <person name="Lander E.S."/>
            <person name="Weissenbach J."/>
            <person name="Roest Crollius H."/>
        </authorList>
    </citation>
    <scope>NUCLEOTIDE SEQUENCE [LARGE SCALE GENOMIC DNA]</scope>
</reference>
<keyword evidence="7" id="KW-0472">Membrane</keyword>
<proteinExistence type="inferred from homology"/>
<accession>Q4T2I9</accession>
<dbReference type="OrthoDB" id="8869692at2759"/>
<dbReference type="GO" id="GO:0009966">
    <property type="term" value="P:regulation of signal transduction"/>
    <property type="evidence" value="ECO:0007669"/>
    <property type="project" value="InterPro"/>
</dbReference>
<evidence type="ECO:0000256" key="7">
    <source>
        <dbReference type="ARBA" id="ARBA00023136"/>
    </source>
</evidence>
<sequence length="66" mass="7615">EMEEKLSQQSHTEIKAPVSRLSTNLQSNFRQRHDHFDSKHTHLAPASTLYTLHCFQVTLAAHTCVR</sequence>
<keyword evidence="10" id="KW-0449">Lipoprotein</keyword>
<evidence type="ECO:0000256" key="5">
    <source>
        <dbReference type="ARBA" id="ARBA00022729"/>
    </source>
</evidence>
<organism evidence="12">
    <name type="scientific">Tetraodon nigroviridis</name>
    <name type="common">Spotted green pufferfish</name>
    <name type="synonym">Chelonodon nigroviridis</name>
    <dbReference type="NCBI Taxonomy" id="99883"/>
    <lineage>
        <taxon>Eukaryota</taxon>
        <taxon>Metazoa</taxon>
        <taxon>Chordata</taxon>
        <taxon>Craniata</taxon>
        <taxon>Vertebrata</taxon>
        <taxon>Euteleostomi</taxon>
        <taxon>Actinopterygii</taxon>
        <taxon>Neopterygii</taxon>
        <taxon>Teleostei</taxon>
        <taxon>Neoteleostei</taxon>
        <taxon>Acanthomorphata</taxon>
        <taxon>Eupercaria</taxon>
        <taxon>Tetraodontiformes</taxon>
        <taxon>Tetradontoidea</taxon>
        <taxon>Tetraodontidae</taxon>
        <taxon>Tetraodon</taxon>
    </lineage>
</organism>
<evidence type="ECO:0000256" key="3">
    <source>
        <dbReference type="ARBA" id="ARBA00022475"/>
    </source>
</evidence>
<keyword evidence="9" id="KW-0357">Heparan sulfate</keyword>
<dbReference type="GO" id="GO:0005886">
    <property type="term" value="C:plasma membrane"/>
    <property type="evidence" value="ECO:0007669"/>
    <property type="project" value="UniProtKB-SubCell"/>
</dbReference>
<reference evidence="12" key="2">
    <citation type="submission" date="2004-02" db="EMBL/GenBank/DDBJ databases">
        <authorList>
            <consortium name="Genoscope"/>
            <consortium name="Whitehead Institute Centre for Genome Research"/>
        </authorList>
    </citation>
    <scope>NUCLEOTIDE SEQUENCE</scope>
</reference>